<evidence type="ECO:0000313" key="2">
    <source>
        <dbReference type="EMBL" id="KYN30221.1"/>
    </source>
</evidence>
<proteinExistence type="predicted"/>
<dbReference type="PANTHER" id="PTHR46601">
    <property type="entry name" value="ULP_PROTEASE DOMAIN-CONTAINING PROTEIN"/>
    <property type="match status" value="1"/>
</dbReference>
<name>A0A151JSU6_9HYME</name>
<feature type="compositionally biased region" description="Polar residues" evidence="1">
    <location>
        <begin position="59"/>
        <end position="70"/>
    </location>
</feature>
<protein>
    <submittedName>
        <fullName evidence="2">Uncharacterized protein</fullName>
    </submittedName>
</protein>
<accession>A0A151JSU6</accession>
<gene>
    <name evidence="2" type="ORF">ALC57_00315</name>
</gene>
<dbReference type="AlphaFoldDB" id="A0A151JSU6"/>
<feature type="region of interest" description="Disordered" evidence="1">
    <location>
        <begin position="1"/>
        <end position="25"/>
    </location>
</feature>
<keyword evidence="3" id="KW-1185">Reference proteome</keyword>
<feature type="region of interest" description="Disordered" evidence="1">
    <location>
        <begin position="59"/>
        <end position="80"/>
    </location>
</feature>
<evidence type="ECO:0000256" key="1">
    <source>
        <dbReference type="SAM" id="MobiDB-lite"/>
    </source>
</evidence>
<dbReference type="PANTHER" id="PTHR46601:SF1">
    <property type="entry name" value="ADF-H DOMAIN-CONTAINING PROTEIN"/>
    <property type="match status" value="1"/>
</dbReference>
<reference evidence="2 3" key="1">
    <citation type="submission" date="2015-09" db="EMBL/GenBank/DDBJ databases">
        <title>Trachymyrmex cornetzi WGS genome.</title>
        <authorList>
            <person name="Nygaard S."/>
            <person name="Hu H."/>
            <person name="Boomsma J."/>
            <person name="Zhang G."/>
        </authorList>
    </citation>
    <scope>NUCLEOTIDE SEQUENCE [LARGE SCALE GENOMIC DNA]</scope>
    <source>
        <strain evidence="2">Tcor2-1</strain>
        <tissue evidence="2">Whole body</tissue>
    </source>
</reference>
<organism evidence="2 3">
    <name type="scientific">Trachymyrmex cornetzi</name>
    <dbReference type="NCBI Taxonomy" id="471704"/>
    <lineage>
        <taxon>Eukaryota</taxon>
        <taxon>Metazoa</taxon>
        <taxon>Ecdysozoa</taxon>
        <taxon>Arthropoda</taxon>
        <taxon>Hexapoda</taxon>
        <taxon>Insecta</taxon>
        <taxon>Pterygota</taxon>
        <taxon>Neoptera</taxon>
        <taxon>Endopterygota</taxon>
        <taxon>Hymenoptera</taxon>
        <taxon>Apocrita</taxon>
        <taxon>Aculeata</taxon>
        <taxon>Formicoidea</taxon>
        <taxon>Formicidae</taxon>
        <taxon>Myrmicinae</taxon>
        <taxon>Trachymyrmex</taxon>
    </lineage>
</organism>
<sequence>MPNTGNVHSDRCCNPYQDPGHRGTNLRNLSLNLKRKYPDLPNNAKICSACRKKNTDVTIRITNSDSSENPLPSEPMDDDENQILFDQSDETSALNSNRSKRKIELEDMLSDLKEKFATLEKNDLLRLKILTITPKSWSVKKLSEEFHCSWKFAKKAKDLREIGDIFAETTARNGKFLPTSYVQKIVDFYESDTNSRVMPGMKDVISVKNEDGRCLIQKRLLLFDLRGLFLAFKENNRDIKVGFSKFAQLRPRQCILAGSSGTHSVCVCTIHQNCKLMLDAVNIKKLTEKSVKPISDYKDCLQQITCTDPSEECSLGECEKCPNISELMLIVQKLLEEQDIYNVQFSSWTGTDRSTLQTKIVPTIAFLEELSNKLNLLKPHSFISKQQSQFFQNKRENLNDGEVLVVLDFSENYKYVVQDASQAFHFNNDQCTVFPVVYYYKENQEIKHKSIVFLSDSTRHDTASVYTIQKMLIPHIKKILDVKKIIYFSDGAKQHFKNKYQMINLIHHQDDFDVSAEWHVHATAHGKSASDVIGALYKREAARYSLMCKPSEAILSVNRLVEWGQNRFESITTIFYSRQEHEKVERFLKKRFEKAPTVSGILKNHCFLVNEKRELFMKRYTNASFGSTIVYQV</sequence>
<dbReference type="STRING" id="471704.A0A151JSU6"/>
<evidence type="ECO:0000313" key="3">
    <source>
        <dbReference type="Proteomes" id="UP000078492"/>
    </source>
</evidence>
<dbReference type="Proteomes" id="UP000078492">
    <property type="component" value="Unassembled WGS sequence"/>
</dbReference>
<dbReference type="EMBL" id="KQ978542">
    <property type="protein sequence ID" value="KYN30221.1"/>
    <property type="molecule type" value="Genomic_DNA"/>
</dbReference>